<name>G3NDL4_GASAC</name>
<dbReference type="Ensembl" id="ENSGACT00000003425.1">
    <property type="protein sequence ID" value="ENSGACP00000003414.1"/>
    <property type="gene ID" value="ENSGACG00000002610.1"/>
</dbReference>
<sequence length="263" mass="29944">QATAKSNDQENCVFQVKWEVDHLFTEFKGKPMCLVCLEPLSAMKDFNLSCHYNTLHKVKYEKYTEAARAALIADLKSKVHKQQNFLLPEPQPHRRLHSRRRMLLRLRAKAKEPLSDGEIVKRCAVETARAFGDANLVKNVDTVSLSRRTVTRRIFDINDHVEGKMKQVMHDCKYFSLALDERTDVMDVSQLLIFTRTVDRSVEVHEELLKMVSLHDTTKGTDIFNAVSSVALTWLDKLSAVVTDGAPAMQGRRTGFAGLLQQS</sequence>
<dbReference type="STRING" id="69293.ENSGACP00000003414"/>
<protein>
    <recommendedName>
        <fullName evidence="2">SPIN-DOC-like zinc-finger domain-containing protein</fullName>
    </recommendedName>
</protein>
<reference evidence="1" key="2">
    <citation type="submission" date="2024-04" db="UniProtKB">
        <authorList>
            <consortium name="Ensembl"/>
        </authorList>
    </citation>
    <scope>IDENTIFICATION</scope>
</reference>
<dbReference type="InParanoid" id="G3NDL4"/>
<proteinExistence type="predicted"/>
<accession>G3NDL4</accession>
<dbReference type="OMA" id="CIICREH"/>
<reference evidence="1" key="1">
    <citation type="submission" date="2006-01" db="EMBL/GenBank/DDBJ databases">
        <authorList>
            <person name="Lindblad-Toh K."/>
            <person name="Mauceli E."/>
            <person name="Grabherr M."/>
            <person name="Chang J.L."/>
            <person name="Lander E.S."/>
        </authorList>
    </citation>
    <scope>NUCLEOTIDE SEQUENCE [LARGE SCALE GENOMIC DNA]</scope>
</reference>
<dbReference type="PANTHER" id="PTHR45913">
    <property type="entry name" value="EPM2A-INTERACTING PROTEIN 1"/>
    <property type="match status" value="1"/>
</dbReference>
<evidence type="ECO:0000313" key="1">
    <source>
        <dbReference type="Ensembl" id="ENSGACP00000003414.1"/>
    </source>
</evidence>
<dbReference type="PANTHER" id="PTHR45913:SF20">
    <property type="entry name" value="GENERAL TRANSCRIPTION FACTOR II-I REPEAT DOMAIN-CONTAINING PROTEIN 2"/>
    <property type="match status" value="1"/>
</dbReference>
<organism evidence="1">
    <name type="scientific">Gasterosteus aculeatus</name>
    <name type="common">Three-spined stickleback</name>
    <dbReference type="NCBI Taxonomy" id="69293"/>
    <lineage>
        <taxon>Eukaryota</taxon>
        <taxon>Metazoa</taxon>
        <taxon>Chordata</taxon>
        <taxon>Craniata</taxon>
        <taxon>Vertebrata</taxon>
        <taxon>Euteleostomi</taxon>
        <taxon>Actinopterygii</taxon>
        <taxon>Neopterygii</taxon>
        <taxon>Teleostei</taxon>
        <taxon>Neoteleostei</taxon>
        <taxon>Acanthomorphata</taxon>
        <taxon>Eupercaria</taxon>
        <taxon>Perciformes</taxon>
        <taxon>Cottioidei</taxon>
        <taxon>Gasterosteales</taxon>
        <taxon>Gasterosteidae</taxon>
        <taxon>Gasterosteus</taxon>
    </lineage>
</organism>
<dbReference type="AlphaFoldDB" id="G3NDL4"/>
<evidence type="ECO:0008006" key="2">
    <source>
        <dbReference type="Google" id="ProtNLM"/>
    </source>
</evidence>